<evidence type="ECO:0000313" key="2">
    <source>
        <dbReference type="Proteomes" id="UP000306416"/>
    </source>
</evidence>
<reference evidence="1 2" key="1">
    <citation type="submission" date="2019-04" db="EMBL/GenBank/DDBJ databases">
        <title>Geobacter oryzae sp. nov., ferric-reducing bacteria isolated from paddy soil.</title>
        <authorList>
            <person name="Xu Z."/>
            <person name="Masuda Y."/>
            <person name="Itoh H."/>
            <person name="Senoo K."/>
        </authorList>
    </citation>
    <scope>NUCLEOTIDE SEQUENCE [LARGE SCALE GENOMIC DNA]</scope>
    <source>
        <strain evidence="1 2">Red111</strain>
    </source>
</reference>
<sequence>MIRSVIKSLLEAKAYPDPTTEVRLVETHVSFIFLTDNFVYKVKKAVNYGFLDFTTLDRRRFYCNEEVRLNRRLCPEVYLGVVELRDTADGPCFGGTGPVLDYAVKMRRLPQERMLDRLLAEGNVDARDMTRIAQAVARFHEGAERGPVIDACGETDVIRENWEQNFRQAAPFVDATISAAQMKEIRQWVTSFLQGNDALFRERVTGGFIRDCDGDLHSGNICLTDPVCIFDCIEFNEKFRYIDTAADLAFLLMDLEYADRKDLAGELLNAYQAASGDMGMAPLLDFYKAQRAFVRGKVTSLRLEHASLTETERAEVKNVALRYFRLARGYTLRASMQPMLVLTCGMIGSGKSTLARALSRELGLALKRSDVVRKELAGGAIVGATPIQSYRAGIYNSDMDQATYNALLTEAERSLSRGEGMVVDATFRRSADRERFRELAMRLGVPFLIVETRCSEEVAHRRLEARNSDAAEVSDARWEHYRHLQAEFEAPQPGEAIVVDSALPVHQGVDLVIEAAGLPS</sequence>
<gene>
    <name evidence="1" type="ORF">E4633_10495</name>
</gene>
<keyword evidence="1" id="KW-0418">Kinase</keyword>
<dbReference type="Pfam" id="PF13671">
    <property type="entry name" value="AAA_33"/>
    <property type="match status" value="1"/>
</dbReference>
<dbReference type="InterPro" id="IPR011009">
    <property type="entry name" value="Kinase-like_dom_sf"/>
</dbReference>
<proteinExistence type="predicted"/>
<organism evidence="1 2">
    <name type="scientific">Geomonas terrae</name>
    <dbReference type="NCBI Taxonomy" id="2562681"/>
    <lineage>
        <taxon>Bacteria</taxon>
        <taxon>Pseudomonadati</taxon>
        <taxon>Thermodesulfobacteriota</taxon>
        <taxon>Desulfuromonadia</taxon>
        <taxon>Geobacterales</taxon>
        <taxon>Geobacteraceae</taxon>
        <taxon>Geomonas</taxon>
    </lineage>
</organism>
<dbReference type="PANTHER" id="PTHR43883:SF1">
    <property type="entry name" value="GLUCONOKINASE"/>
    <property type="match status" value="1"/>
</dbReference>
<dbReference type="AlphaFoldDB" id="A0A4S1CGL3"/>
<keyword evidence="1" id="KW-0808">Transferase</keyword>
<dbReference type="InterPro" id="IPR027417">
    <property type="entry name" value="P-loop_NTPase"/>
</dbReference>
<dbReference type="Gene3D" id="3.40.50.300">
    <property type="entry name" value="P-loop containing nucleotide triphosphate hydrolases"/>
    <property type="match status" value="1"/>
</dbReference>
<accession>A0A4S1CGL3</accession>
<dbReference type="RefSeq" id="WP_135870190.1">
    <property type="nucleotide sequence ID" value="NZ_SRSC01000002.1"/>
</dbReference>
<dbReference type="EMBL" id="SRSC01000002">
    <property type="protein sequence ID" value="TGU72715.1"/>
    <property type="molecule type" value="Genomic_DNA"/>
</dbReference>
<dbReference type="SUPFAM" id="SSF52540">
    <property type="entry name" value="P-loop containing nucleoside triphosphate hydrolases"/>
    <property type="match status" value="1"/>
</dbReference>
<dbReference type="InterPro" id="IPR052732">
    <property type="entry name" value="Cell-binding_unc_protein"/>
</dbReference>
<dbReference type="SUPFAM" id="SSF56112">
    <property type="entry name" value="Protein kinase-like (PK-like)"/>
    <property type="match status" value="1"/>
</dbReference>
<dbReference type="GO" id="GO:0016301">
    <property type="term" value="F:kinase activity"/>
    <property type="evidence" value="ECO:0007669"/>
    <property type="project" value="UniProtKB-KW"/>
</dbReference>
<name>A0A4S1CGL3_9BACT</name>
<protein>
    <submittedName>
        <fullName evidence="1">Kinase</fullName>
    </submittedName>
</protein>
<comment type="caution">
    <text evidence="1">The sequence shown here is derived from an EMBL/GenBank/DDBJ whole genome shotgun (WGS) entry which is preliminary data.</text>
</comment>
<dbReference type="Proteomes" id="UP000306416">
    <property type="component" value="Unassembled WGS sequence"/>
</dbReference>
<dbReference type="PANTHER" id="PTHR43883">
    <property type="entry name" value="SLR0207 PROTEIN"/>
    <property type="match status" value="1"/>
</dbReference>
<evidence type="ECO:0000313" key="1">
    <source>
        <dbReference type="EMBL" id="TGU72715.1"/>
    </source>
</evidence>
<keyword evidence="2" id="KW-1185">Reference proteome</keyword>